<protein>
    <submittedName>
        <fullName evidence="2">Uncharacterized protein</fullName>
    </submittedName>
</protein>
<gene>
    <name evidence="2" type="ordered locus">BMAA1035</name>
</gene>
<name>A0A0H2XCN7_BURMA</name>
<dbReference type="Proteomes" id="UP000006693">
    <property type="component" value="Chromosome 2"/>
</dbReference>
<evidence type="ECO:0000256" key="1">
    <source>
        <dbReference type="SAM" id="MobiDB-lite"/>
    </source>
</evidence>
<evidence type="ECO:0000313" key="2">
    <source>
        <dbReference type="EMBL" id="AAY59098.1"/>
    </source>
</evidence>
<keyword evidence="3" id="KW-1185">Reference proteome</keyword>
<feature type="region of interest" description="Disordered" evidence="1">
    <location>
        <begin position="1"/>
        <end position="76"/>
    </location>
</feature>
<accession>A0A0H2XCN7</accession>
<dbReference type="HOGENOM" id="CLU_198827_0_0_4"/>
<dbReference type="KEGG" id="bma:BMAA1035"/>
<proteinExistence type="predicted"/>
<feature type="compositionally biased region" description="Polar residues" evidence="1">
    <location>
        <begin position="38"/>
        <end position="48"/>
    </location>
</feature>
<reference evidence="2 3" key="1">
    <citation type="journal article" date="2004" name="Proc. Natl. Acad. Sci. U.S.A.">
        <title>Structural flexibility in the Burkholderia mallei genome.</title>
        <authorList>
            <person name="Nierman W.C."/>
            <person name="DeShazer D."/>
            <person name="Kim H.S."/>
            <person name="Tettelin H."/>
            <person name="Nelson K.E."/>
            <person name="Feldblyum T."/>
            <person name="Ulrich R.L."/>
            <person name="Ronning C.M."/>
            <person name="Brinkac L.M."/>
            <person name="Daugherty S.C."/>
            <person name="Davidsen T.D."/>
            <person name="Deboy R.T."/>
            <person name="Dimitrov G."/>
            <person name="Dodson R.J."/>
            <person name="Durkin A.S."/>
            <person name="Gwinn M.L."/>
            <person name="Haft D.H."/>
            <person name="Khouri H."/>
            <person name="Kolonay J.F."/>
            <person name="Madupu R."/>
            <person name="Mohammoud Y."/>
            <person name="Nelson W.C."/>
            <person name="Radune D."/>
            <person name="Romero C.M."/>
            <person name="Sarria S."/>
            <person name="Selengut J."/>
            <person name="Shamblin C."/>
            <person name="Sullivan S.A."/>
            <person name="White O."/>
            <person name="Yu Y."/>
            <person name="Zafar N."/>
            <person name="Zhou L."/>
            <person name="Fraser C.M."/>
        </authorList>
    </citation>
    <scope>NUCLEOTIDE SEQUENCE [LARGE SCALE GENOMIC DNA]</scope>
    <source>
        <strain evidence="2 3">ATCC 23344</strain>
    </source>
</reference>
<evidence type="ECO:0000313" key="3">
    <source>
        <dbReference type="Proteomes" id="UP000006693"/>
    </source>
</evidence>
<dbReference type="AlphaFoldDB" id="A0A0H2XCN7"/>
<organism evidence="2 3">
    <name type="scientific">Burkholderia mallei (strain ATCC 23344)</name>
    <dbReference type="NCBI Taxonomy" id="243160"/>
    <lineage>
        <taxon>Bacteria</taxon>
        <taxon>Pseudomonadati</taxon>
        <taxon>Pseudomonadota</taxon>
        <taxon>Betaproteobacteria</taxon>
        <taxon>Burkholderiales</taxon>
        <taxon>Burkholderiaceae</taxon>
        <taxon>Burkholderia</taxon>
        <taxon>pseudomallei group</taxon>
    </lineage>
</organism>
<sequence>MQAVRSPLSRYRGWHGRASAMRTGPGLHGEAATDDRQSITGNPQSTHRTQARKRARFGQSPRDPAQDAATRGGYAL</sequence>
<dbReference type="EMBL" id="CP000011">
    <property type="protein sequence ID" value="AAY59098.1"/>
    <property type="molecule type" value="Genomic_DNA"/>
</dbReference>